<evidence type="ECO:0000313" key="2">
    <source>
        <dbReference type="WBParaSite" id="Pan_g16586.t1"/>
    </source>
</evidence>
<reference evidence="2" key="2">
    <citation type="submission" date="2020-10" db="UniProtKB">
        <authorList>
            <consortium name="WormBaseParasite"/>
        </authorList>
    </citation>
    <scope>IDENTIFICATION</scope>
</reference>
<dbReference type="WBParaSite" id="Pan_g16586.t1">
    <property type="protein sequence ID" value="Pan_g16586.t1"/>
    <property type="gene ID" value="Pan_g16586"/>
</dbReference>
<protein>
    <submittedName>
        <fullName evidence="2">Histone domain-containing protein</fullName>
    </submittedName>
</protein>
<accession>A0A7E4V4Z7</accession>
<evidence type="ECO:0000313" key="1">
    <source>
        <dbReference type="Proteomes" id="UP000492821"/>
    </source>
</evidence>
<dbReference type="Proteomes" id="UP000492821">
    <property type="component" value="Unassembled WGS sequence"/>
</dbReference>
<sequence length="184" mass="20928">MSVFENFEPPDFYNDGAIFGNLEVAMHTTRSRVMYSTIKPQAWKLASDIGGTLSLYTGFTLMGIVETLFFLCSSNLRNLAAEDEQTAVERKNPPIVNPLEKPTIKKFRKKTKRTITTVKSKVSQRLKPIFMAAKERIMKILAPAITYLKKNKYVKLFVNKSAKFVNFVKANKSSIREVCQFGET</sequence>
<keyword evidence="1" id="KW-1185">Reference proteome</keyword>
<organism evidence="1 2">
    <name type="scientific">Panagrellus redivivus</name>
    <name type="common">Microworm</name>
    <dbReference type="NCBI Taxonomy" id="6233"/>
    <lineage>
        <taxon>Eukaryota</taxon>
        <taxon>Metazoa</taxon>
        <taxon>Ecdysozoa</taxon>
        <taxon>Nematoda</taxon>
        <taxon>Chromadorea</taxon>
        <taxon>Rhabditida</taxon>
        <taxon>Tylenchina</taxon>
        <taxon>Panagrolaimomorpha</taxon>
        <taxon>Panagrolaimoidea</taxon>
        <taxon>Panagrolaimidae</taxon>
        <taxon>Panagrellus</taxon>
    </lineage>
</organism>
<dbReference type="AlphaFoldDB" id="A0A7E4V4Z7"/>
<proteinExistence type="predicted"/>
<name>A0A7E4V4Z7_PANRE</name>
<reference evidence="1" key="1">
    <citation type="journal article" date="2013" name="Genetics">
        <title>The draft genome and transcriptome of Panagrellus redivivus are shaped by the harsh demands of a free-living lifestyle.</title>
        <authorList>
            <person name="Srinivasan J."/>
            <person name="Dillman A.R."/>
            <person name="Macchietto M.G."/>
            <person name="Heikkinen L."/>
            <person name="Lakso M."/>
            <person name="Fracchia K.M."/>
            <person name="Antoshechkin I."/>
            <person name="Mortazavi A."/>
            <person name="Wong G."/>
            <person name="Sternberg P.W."/>
        </authorList>
    </citation>
    <scope>NUCLEOTIDE SEQUENCE [LARGE SCALE GENOMIC DNA]</scope>
    <source>
        <strain evidence="1">MT8872</strain>
    </source>
</reference>